<dbReference type="SMART" id="SM01007">
    <property type="entry name" value="Aldolase_II"/>
    <property type="match status" value="1"/>
</dbReference>
<dbReference type="GO" id="GO:0005856">
    <property type="term" value="C:cytoskeleton"/>
    <property type="evidence" value="ECO:0007669"/>
    <property type="project" value="TreeGrafter"/>
</dbReference>
<protein>
    <submittedName>
        <fullName evidence="3">Ribulose-5-phosphate 4-epimerase/Fuculose-1-phosphate aldolase</fullName>
    </submittedName>
</protein>
<dbReference type="OrthoDB" id="5291399at2"/>
<evidence type="ECO:0000256" key="1">
    <source>
        <dbReference type="ARBA" id="ARBA00037961"/>
    </source>
</evidence>
<proteinExistence type="inferred from homology"/>
<dbReference type="InterPro" id="IPR036409">
    <property type="entry name" value="Aldolase_II/adducin_N_sf"/>
</dbReference>
<dbReference type="STRING" id="1166337.SAMN05192580_3430"/>
<dbReference type="Proteomes" id="UP000198824">
    <property type="component" value="Unassembled WGS sequence"/>
</dbReference>
<dbReference type="InterPro" id="IPR051017">
    <property type="entry name" value="Aldolase-II_Adducin_sf"/>
</dbReference>
<dbReference type="InterPro" id="IPR001303">
    <property type="entry name" value="Aldolase_II/adducin_N"/>
</dbReference>
<accession>A0A1I6M4H0</accession>
<keyword evidence="4" id="KW-1185">Reference proteome</keyword>
<dbReference type="NCBIfam" id="NF005451">
    <property type="entry name" value="PRK07044.1"/>
    <property type="match status" value="1"/>
</dbReference>
<dbReference type="EMBL" id="FOZG01000003">
    <property type="protein sequence ID" value="SFS10528.1"/>
    <property type="molecule type" value="Genomic_DNA"/>
</dbReference>
<dbReference type="SUPFAM" id="SSF53639">
    <property type="entry name" value="AraD/HMP-PK domain-like"/>
    <property type="match status" value="1"/>
</dbReference>
<feature type="domain" description="Class II aldolase/adducin N-terminal" evidence="2">
    <location>
        <begin position="22"/>
        <end position="201"/>
    </location>
</feature>
<comment type="similarity">
    <text evidence="1">Belongs to the aldolase class II family.</text>
</comment>
<gene>
    <name evidence="3" type="ORF">SAMN05192580_3430</name>
</gene>
<evidence type="ECO:0000259" key="2">
    <source>
        <dbReference type="SMART" id="SM01007"/>
    </source>
</evidence>
<organism evidence="3 4">
    <name type="scientific">Sphingomonas jatrophae</name>
    <dbReference type="NCBI Taxonomy" id="1166337"/>
    <lineage>
        <taxon>Bacteria</taxon>
        <taxon>Pseudomonadati</taxon>
        <taxon>Pseudomonadota</taxon>
        <taxon>Alphaproteobacteria</taxon>
        <taxon>Sphingomonadales</taxon>
        <taxon>Sphingomonadaceae</taxon>
        <taxon>Sphingomonas</taxon>
    </lineage>
</organism>
<dbReference type="PANTHER" id="PTHR10672:SF3">
    <property type="entry name" value="PROTEIN HU-LI TAI SHAO"/>
    <property type="match status" value="1"/>
</dbReference>
<dbReference type="RefSeq" id="WP_093316336.1">
    <property type="nucleotide sequence ID" value="NZ_FOZG01000003.1"/>
</dbReference>
<dbReference type="GO" id="GO:0051015">
    <property type="term" value="F:actin filament binding"/>
    <property type="evidence" value="ECO:0007669"/>
    <property type="project" value="TreeGrafter"/>
</dbReference>
<dbReference type="AlphaFoldDB" id="A0A1I6M4H0"/>
<dbReference type="Gene3D" id="3.40.225.10">
    <property type="entry name" value="Class II aldolase/adducin N-terminal domain"/>
    <property type="match status" value="1"/>
</dbReference>
<dbReference type="PANTHER" id="PTHR10672">
    <property type="entry name" value="ADDUCIN"/>
    <property type="match status" value="1"/>
</dbReference>
<reference evidence="3 4" key="1">
    <citation type="submission" date="2016-10" db="EMBL/GenBank/DDBJ databases">
        <authorList>
            <person name="de Groot N.N."/>
        </authorList>
    </citation>
    <scope>NUCLEOTIDE SEQUENCE [LARGE SCALE GENOMIC DNA]</scope>
    <source>
        <strain evidence="3 4">S5-249</strain>
    </source>
</reference>
<dbReference type="Pfam" id="PF00596">
    <property type="entry name" value="Aldolase_II"/>
    <property type="match status" value="1"/>
</dbReference>
<evidence type="ECO:0000313" key="3">
    <source>
        <dbReference type="EMBL" id="SFS10528.1"/>
    </source>
</evidence>
<sequence>MSVSAIGVKHAGFSDEDYQVRRDLAACYRLAHHYRMTDLIATHISARLPGPGHRILINPFGALFNEVTASNLVEVDLEGQVQTPGGVINPAGFLIHSAIHAARPDVQCVMHTHTAAGIAVSAQEHGLLPISQQAVVLGARVAYHDYEGVALLDNERVTLARDLADKSVLILRNHGLLTAGRSVGEAFWLMMMAQRACEVQVAALAGGTPLRMISEEVQALVATQLHEATLGKPGGQMDWIALMREVERIAPDYAD</sequence>
<evidence type="ECO:0000313" key="4">
    <source>
        <dbReference type="Proteomes" id="UP000198824"/>
    </source>
</evidence>
<name>A0A1I6M4H0_9SPHN</name>